<dbReference type="Pfam" id="PF00297">
    <property type="entry name" value="Ribosomal_L3"/>
    <property type="match status" value="1"/>
</dbReference>
<dbReference type="STRING" id="686832.A0A0C2Z860"/>
<dbReference type="SUPFAM" id="SSF50447">
    <property type="entry name" value="Translation proteins"/>
    <property type="match status" value="1"/>
</dbReference>
<evidence type="ECO:0000256" key="1">
    <source>
        <dbReference type="ARBA" id="ARBA00004173"/>
    </source>
</evidence>
<evidence type="ECO:0000256" key="3">
    <source>
        <dbReference type="ARBA" id="ARBA00022946"/>
    </source>
</evidence>
<dbReference type="HAMAP" id="MF_01325_B">
    <property type="entry name" value="Ribosomal_uL3_B"/>
    <property type="match status" value="1"/>
</dbReference>
<keyword evidence="3" id="KW-0809">Transit peptide</keyword>
<dbReference type="AlphaFoldDB" id="A0A0C2Z860"/>
<dbReference type="PANTHER" id="PTHR11229">
    <property type="entry name" value="50S RIBOSOMAL PROTEIN L3"/>
    <property type="match status" value="1"/>
</dbReference>
<dbReference type="EMBL" id="KN831768">
    <property type="protein sequence ID" value="KIM49337.1"/>
    <property type="molecule type" value="Genomic_DNA"/>
</dbReference>
<reference evidence="10" key="2">
    <citation type="submission" date="2015-01" db="EMBL/GenBank/DDBJ databases">
        <title>Evolutionary Origins and Diversification of the Mycorrhizal Mutualists.</title>
        <authorList>
            <consortium name="DOE Joint Genome Institute"/>
            <consortium name="Mycorrhizal Genomics Consortium"/>
            <person name="Kohler A."/>
            <person name="Kuo A."/>
            <person name="Nagy L.G."/>
            <person name="Floudas D."/>
            <person name="Copeland A."/>
            <person name="Barry K.W."/>
            <person name="Cichocki N."/>
            <person name="Veneault-Fourrey C."/>
            <person name="LaButti K."/>
            <person name="Lindquist E.A."/>
            <person name="Lipzen A."/>
            <person name="Lundell T."/>
            <person name="Morin E."/>
            <person name="Murat C."/>
            <person name="Riley R."/>
            <person name="Ohm R."/>
            <person name="Sun H."/>
            <person name="Tunlid A."/>
            <person name="Henrissat B."/>
            <person name="Grigoriev I.V."/>
            <person name="Hibbett D.S."/>
            <person name="Martin F."/>
        </authorList>
    </citation>
    <scope>NUCLEOTIDE SEQUENCE [LARGE SCALE GENOMIC DNA]</scope>
    <source>
        <strain evidence="10">h7</strain>
    </source>
</reference>
<evidence type="ECO:0000256" key="5">
    <source>
        <dbReference type="ARBA" id="ARBA00023128"/>
    </source>
</evidence>
<accession>A0A0C2Z860</accession>
<dbReference type="GO" id="GO:0006412">
    <property type="term" value="P:translation"/>
    <property type="evidence" value="ECO:0007669"/>
    <property type="project" value="InterPro"/>
</dbReference>
<keyword evidence="4 8" id="KW-0689">Ribosomal protein</keyword>
<name>A0A0C2Z860_HEBCY</name>
<keyword evidence="6 8" id="KW-0687">Ribonucleoprotein</keyword>
<proteinExistence type="inferred from homology"/>
<dbReference type="Proteomes" id="UP000053424">
    <property type="component" value="Unassembled WGS sequence"/>
</dbReference>
<comment type="subcellular location">
    <subcellularLocation>
        <location evidence="1">Mitochondrion</location>
    </subcellularLocation>
</comment>
<dbReference type="NCBIfam" id="TIGR03625">
    <property type="entry name" value="L3_bact"/>
    <property type="match status" value="1"/>
</dbReference>
<dbReference type="PROSITE" id="PS00474">
    <property type="entry name" value="RIBOSOMAL_L3"/>
    <property type="match status" value="1"/>
</dbReference>
<protein>
    <recommendedName>
        <fullName evidence="7">Large ribosomal subunit protein uL3m</fullName>
    </recommendedName>
</protein>
<comment type="similarity">
    <text evidence="2 8">Belongs to the universal ribosomal protein uL3 family.</text>
</comment>
<dbReference type="GO" id="GO:0005762">
    <property type="term" value="C:mitochondrial large ribosomal subunit"/>
    <property type="evidence" value="ECO:0007669"/>
    <property type="project" value="TreeGrafter"/>
</dbReference>
<keyword evidence="10" id="KW-1185">Reference proteome</keyword>
<evidence type="ECO:0000256" key="2">
    <source>
        <dbReference type="ARBA" id="ARBA00006540"/>
    </source>
</evidence>
<dbReference type="InterPro" id="IPR000597">
    <property type="entry name" value="Ribosomal_uL3"/>
</dbReference>
<dbReference type="InterPro" id="IPR019926">
    <property type="entry name" value="Ribosomal_uL3_CS"/>
</dbReference>
<dbReference type="PANTHER" id="PTHR11229:SF8">
    <property type="entry name" value="LARGE RIBOSOMAL SUBUNIT PROTEIN UL3M"/>
    <property type="match status" value="1"/>
</dbReference>
<evidence type="ECO:0000313" key="10">
    <source>
        <dbReference type="Proteomes" id="UP000053424"/>
    </source>
</evidence>
<evidence type="ECO:0000256" key="4">
    <source>
        <dbReference type="ARBA" id="ARBA00022980"/>
    </source>
</evidence>
<dbReference type="InterPro" id="IPR019927">
    <property type="entry name" value="Ribosomal_uL3_bac/org-type"/>
</dbReference>
<evidence type="ECO:0000313" key="9">
    <source>
        <dbReference type="EMBL" id="KIM49337.1"/>
    </source>
</evidence>
<reference evidence="9 10" key="1">
    <citation type="submission" date="2014-04" db="EMBL/GenBank/DDBJ databases">
        <authorList>
            <consortium name="DOE Joint Genome Institute"/>
            <person name="Kuo A."/>
            <person name="Gay G."/>
            <person name="Dore J."/>
            <person name="Kohler A."/>
            <person name="Nagy L.G."/>
            <person name="Floudas D."/>
            <person name="Copeland A."/>
            <person name="Barry K.W."/>
            <person name="Cichocki N."/>
            <person name="Veneault-Fourrey C."/>
            <person name="LaButti K."/>
            <person name="Lindquist E.A."/>
            <person name="Lipzen A."/>
            <person name="Lundell T."/>
            <person name="Morin E."/>
            <person name="Murat C."/>
            <person name="Sun H."/>
            <person name="Tunlid A."/>
            <person name="Henrissat B."/>
            <person name="Grigoriev I.V."/>
            <person name="Hibbett D.S."/>
            <person name="Martin F."/>
            <person name="Nordberg H.P."/>
            <person name="Cantor M.N."/>
            <person name="Hua S.X."/>
        </authorList>
    </citation>
    <scope>NUCLEOTIDE SEQUENCE [LARGE SCALE GENOMIC DNA]</scope>
    <source>
        <strain evidence="10">h7</strain>
    </source>
</reference>
<dbReference type="InterPro" id="IPR009000">
    <property type="entry name" value="Transl_B-barrel_sf"/>
</dbReference>
<dbReference type="OrthoDB" id="274683at2759"/>
<evidence type="ECO:0000256" key="8">
    <source>
        <dbReference type="RuleBase" id="RU003905"/>
    </source>
</evidence>
<keyword evidence="5" id="KW-0496">Mitochondrion</keyword>
<evidence type="ECO:0000256" key="7">
    <source>
        <dbReference type="ARBA" id="ARBA00035209"/>
    </source>
</evidence>
<dbReference type="FunFam" id="2.40.30.10:FF:000004">
    <property type="entry name" value="50S ribosomal protein L3"/>
    <property type="match status" value="1"/>
</dbReference>
<dbReference type="GO" id="GO:0003735">
    <property type="term" value="F:structural constituent of ribosome"/>
    <property type="evidence" value="ECO:0007669"/>
    <property type="project" value="InterPro"/>
</dbReference>
<sequence length="323" mass="34993">MLGLRTVYRYKRPTLQPLRRIHTPNAVKAASGEQIPPALAAKLSLPANKWTANSIRTGLIARKRGMTALWNDQGVRIPVTVLQLENCQVTANIETMRRDKTMYHAVQVAASDRPVKTTTQQMLGHFRKAKVPPKRIVKEFPVTPDAHIPVGTTLSAIHFVPGQFVDVVANSIGKGFQGGMKRWGFHGLAASHGVSVSHRSSGSTGQHQDPGRVFPGKKMAGRMGGKRITTQNLPVVGVDTTLNIIFVKGAVPGVDDAHVLVRDAKKKMNASSSHNQAKGLYEKVLPKGVDDLPFPAGTAELAATLPPLIVAPSYRRSPFLPIE</sequence>
<gene>
    <name evidence="9" type="ORF">M413DRAFT_60274</name>
</gene>
<organism evidence="9 10">
    <name type="scientific">Hebeloma cylindrosporum</name>
    <dbReference type="NCBI Taxonomy" id="76867"/>
    <lineage>
        <taxon>Eukaryota</taxon>
        <taxon>Fungi</taxon>
        <taxon>Dikarya</taxon>
        <taxon>Basidiomycota</taxon>
        <taxon>Agaricomycotina</taxon>
        <taxon>Agaricomycetes</taxon>
        <taxon>Agaricomycetidae</taxon>
        <taxon>Agaricales</taxon>
        <taxon>Agaricineae</taxon>
        <taxon>Hymenogastraceae</taxon>
        <taxon>Hebeloma</taxon>
    </lineage>
</organism>
<evidence type="ECO:0000256" key="6">
    <source>
        <dbReference type="ARBA" id="ARBA00023274"/>
    </source>
</evidence>
<dbReference type="HOGENOM" id="CLU_044142_3_1_1"/>
<dbReference type="Gene3D" id="3.30.160.810">
    <property type="match status" value="1"/>
</dbReference>
<dbReference type="Gene3D" id="2.40.30.10">
    <property type="entry name" value="Translation factors"/>
    <property type="match status" value="1"/>
</dbReference>